<comment type="similarity">
    <text evidence="10">In the N-terminal section; belongs to the methyltransferase superfamily. tRNA (mnm(5)s(2)U34)-methyltransferase family.</text>
</comment>
<dbReference type="Proteomes" id="UP000218427">
    <property type="component" value="Unassembled WGS sequence"/>
</dbReference>
<evidence type="ECO:0000256" key="2">
    <source>
        <dbReference type="ARBA" id="ARBA00022603"/>
    </source>
</evidence>
<dbReference type="EC" id="2.1.1.61" evidence="10"/>
<evidence type="ECO:0000256" key="1">
    <source>
        <dbReference type="ARBA" id="ARBA00022490"/>
    </source>
</evidence>
<dbReference type="EC" id="1.5.-.-" evidence="10"/>
<dbReference type="InterPro" id="IPR006076">
    <property type="entry name" value="FAD-dep_OxRdtase"/>
</dbReference>
<dbReference type="HAMAP" id="MF_01102">
    <property type="entry name" value="MnmC"/>
    <property type="match status" value="1"/>
</dbReference>
<comment type="subcellular location">
    <subcellularLocation>
        <location evidence="10">Cytoplasm</location>
    </subcellularLocation>
</comment>
<keyword evidence="6 10" id="KW-0819">tRNA processing</keyword>
<comment type="similarity">
    <text evidence="10">In the C-terminal section; belongs to the DAO family.</text>
</comment>
<feature type="region of interest" description="tRNA (mnm(5)s(2)U34)-methyltransferase" evidence="10">
    <location>
        <begin position="1"/>
        <end position="242"/>
    </location>
</feature>
<dbReference type="NCBIfam" id="NF002481">
    <property type="entry name" value="PRK01747.1-2"/>
    <property type="match status" value="1"/>
</dbReference>
<evidence type="ECO:0000259" key="12">
    <source>
        <dbReference type="Pfam" id="PF05430"/>
    </source>
</evidence>
<proteinExistence type="inferred from homology"/>
<keyword evidence="14" id="KW-1185">Reference proteome</keyword>
<comment type="catalytic activity">
    <reaction evidence="10">
        <text>5-aminomethyl-2-thiouridine(34) in tRNA + S-adenosyl-L-methionine = 5-methylaminomethyl-2-thiouridine(34) in tRNA + S-adenosyl-L-homocysteine + H(+)</text>
        <dbReference type="Rhea" id="RHEA:19569"/>
        <dbReference type="Rhea" id="RHEA-COMP:10195"/>
        <dbReference type="Rhea" id="RHEA-COMP:10197"/>
        <dbReference type="ChEBI" id="CHEBI:15378"/>
        <dbReference type="ChEBI" id="CHEBI:57856"/>
        <dbReference type="ChEBI" id="CHEBI:59789"/>
        <dbReference type="ChEBI" id="CHEBI:74454"/>
        <dbReference type="ChEBI" id="CHEBI:74455"/>
        <dbReference type="EC" id="2.1.1.61"/>
    </reaction>
</comment>
<organism evidence="13 14">
    <name type="scientific">Microbulbifer flavimaris</name>
    <dbReference type="NCBI Taxonomy" id="1781068"/>
    <lineage>
        <taxon>Bacteria</taxon>
        <taxon>Pseudomonadati</taxon>
        <taxon>Pseudomonadota</taxon>
        <taxon>Gammaproteobacteria</taxon>
        <taxon>Cellvibrionales</taxon>
        <taxon>Microbulbiferaceae</taxon>
        <taxon>Microbulbifer</taxon>
    </lineage>
</organism>
<comment type="cofactor">
    <cofactor evidence="10">
        <name>FAD</name>
        <dbReference type="ChEBI" id="CHEBI:57692"/>
    </cofactor>
</comment>
<dbReference type="Pfam" id="PF01266">
    <property type="entry name" value="DAO"/>
    <property type="match status" value="1"/>
</dbReference>
<dbReference type="InterPro" id="IPR029063">
    <property type="entry name" value="SAM-dependent_MTases_sf"/>
</dbReference>
<evidence type="ECO:0000313" key="13">
    <source>
        <dbReference type="EMBL" id="PCO04093.1"/>
    </source>
</evidence>
<dbReference type="InterPro" id="IPR017610">
    <property type="entry name" value="tRNA_S-uridine_synth_MnmC_C"/>
</dbReference>
<sequence>MGTEHPHADIHWREDGQPLSRAFDDVYFSRESGLEETRYVFLQQNQLAERWRALAAGDTFTIGETGFGTGLNFLAAWQLWHREAPTDAHLHFISVEKYPLRAADLTRALALWPELQPLAEQLLEAYPPLLAAGVHRLRFSRVTLTLVVGEASESFAALRLGDNIRDRQVDAWFLDGFAPSKNPAMWSDALFRNIALLSADQATFATFTCAGLVKRGLKAAGFELEKVPGFGRKREMLRGRLASHAAADPTATPWHLPRHHNALPAGTEIAVIGAGIAGATAARALAERGYQVAVFERGEAPGRGGSGNAQGILYAKMSHRPGPNGDFNLHALLFALRYYPRHCPEFFHACGLLQLAQGTREEELHEQLRHWLAPLDAEALAQPVDSARASELAGLSLPYSGIYFPRAGWLEPANVCTALLDHPNIRLHCRAEIDHLSPSGRGWQLHRAGGEPYEADGVVICCAHQAPGFTQAAALPLRPIRGQVSIAHATEESARLRTAICGDGYVAPASRGQQSFGATFKLKETGTELRKEEHRENLEMLAQLMPRAAQDFATQSLTGRAAVRAATPDYLPMAGPLPDWESLRSTYSFLRRNRKALIPERCHYPPGLFALCGLGSRGFTYAPLAAEVLAGWISGEPMPVTEELARALHPARFAIRDLGKNRQR</sequence>
<evidence type="ECO:0000256" key="10">
    <source>
        <dbReference type="HAMAP-Rule" id="MF_01102"/>
    </source>
</evidence>
<keyword evidence="7 10" id="KW-0274">FAD</keyword>
<feature type="region of interest" description="FAD-dependent cmnm(5)s(2)U34 oxidoreductase" evidence="10">
    <location>
        <begin position="272"/>
        <end position="664"/>
    </location>
</feature>
<feature type="domain" description="FAD dependent oxidoreductase" evidence="11">
    <location>
        <begin position="269"/>
        <end position="631"/>
    </location>
</feature>
<dbReference type="NCBIfam" id="NF033855">
    <property type="entry name" value="tRNA_MNMC2"/>
    <property type="match status" value="1"/>
</dbReference>
<reference evidence="13" key="1">
    <citation type="submission" date="2017-08" db="EMBL/GenBank/DDBJ databases">
        <title>Microbulbifer marisrubri sp. nov., a halophilic alphaproteobacterium isolated from marine sediment of the Yellow Sea, China.</title>
        <authorList>
            <person name="Zhang G."/>
            <person name="Xiong Q."/>
        </authorList>
    </citation>
    <scope>NUCLEOTIDE SEQUENCE [LARGE SCALE GENOMIC DNA]</scope>
    <source>
        <strain evidence="13">WRN-8</strain>
    </source>
</reference>
<comment type="caution">
    <text evidence="13">The sequence shown here is derived from an EMBL/GenBank/DDBJ whole genome shotgun (WGS) entry which is preliminary data.</text>
</comment>
<dbReference type="NCBIfam" id="TIGR03197">
    <property type="entry name" value="MnmC_Cterm"/>
    <property type="match status" value="1"/>
</dbReference>
<keyword evidence="9 10" id="KW-0511">Multifunctional enzyme</keyword>
<dbReference type="InterPro" id="IPR008471">
    <property type="entry name" value="MnmC-like_methylTransf"/>
</dbReference>
<dbReference type="PANTHER" id="PTHR13847:SF283">
    <property type="entry name" value="TRNA 5-METHYLAMINOMETHYL-2-THIOURIDINE BIOSYNTHESIS BIFUNCTIONAL PROTEIN MNMC"/>
    <property type="match status" value="1"/>
</dbReference>
<feature type="domain" description="MnmC-like methyltransferase" evidence="12">
    <location>
        <begin position="113"/>
        <end position="240"/>
    </location>
</feature>
<evidence type="ECO:0000256" key="8">
    <source>
        <dbReference type="ARBA" id="ARBA00023002"/>
    </source>
</evidence>
<dbReference type="RefSeq" id="WP_067087216.1">
    <property type="nucleotide sequence ID" value="NZ_LRFG02000008.1"/>
</dbReference>
<dbReference type="SUPFAM" id="SSF54373">
    <property type="entry name" value="FAD-linked reductases, C-terminal domain"/>
    <property type="match status" value="1"/>
</dbReference>
<accession>A0ABX4HVQ4</accession>
<evidence type="ECO:0000256" key="6">
    <source>
        <dbReference type="ARBA" id="ARBA00022694"/>
    </source>
</evidence>
<name>A0ABX4HVQ4_9GAMM</name>
<gene>
    <name evidence="10" type="primary">mnmC</name>
    <name evidence="13" type="ORF">AWR36_015495</name>
</gene>
<dbReference type="Gene3D" id="3.50.50.60">
    <property type="entry name" value="FAD/NAD(P)-binding domain"/>
    <property type="match status" value="1"/>
</dbReference>
<dbReference type="InterPro" id="IPR047785">
    <property type="entry name" value="tRNA_MNMC2"/>
</dbReference>
<dbReference type="InterPro" id="IPR036188">
    <property type="entry name" value="FAD/NAD-bd_sf"/>
</dbReference>
<dbReference type="InterPro" id="IPR023032">
    <property type="entry name" value="tRNA_MAMT_biosynth_bifunc_MnmC"/>
</dbReference>
<dbReference type="EMBL" id="LRFG02000008">
    <property type="protein sequence ID" value="PCO04093.1"/>
    <property type="molecule type" value="Genomic_DNA"/>
</dbReference>
<dbReference type="Pfam" id="PF05430">
    <property type="entry name" value="Methyltransf_30"/>
    <property type="match status" value="1"/>
</dbReference>
<evidence type="ECO:0000256" key="7">
    <source>
        <dbReference type="ARBA" id="ARBA00022827"/>
    </source>
</evidence>
<keyword evidence="5 10" id="KW-0949">S-adenosyl-L-methionine</keyword>
<evidence type="ECO:0000256" key="5">
    <source>
        <dbReference type="ARBA" id="ARBA00022691"/>
    </source>
</evidence>
<dbReference type="Gene3D" id="3.40.50.150">
    <property type="entry name" value="Vaccinia Virus protein VP39"/>
    <property type="match status" value="1"/>
</dbReference>
<keyword evidence="1 10" id="KW-0963">Cytoplasm</keyword>
<dbReference type="SUPFAM" id="SSF51905">
    <property type="entry name" value="FAD/NAD(P)-binding domain"/>
    <property type="match status" value="1"/>
</dbReference>
<keyword evidence="3 10" id="KW-0285">Flavoprotein</keyword>
<dbReference type="PANTHER" id="PTHR13847">
    <property type="entry name" value="SARCOSINE DEHYDROGENASE-RELATED"/>
    <property type="match status" value="1"/>
</dbReference>
<evidence type="ECO:0000256" key="3">
    <source>
        <dbReference type="ARBA" id="ARBA00022630"/>
    </source>
</evidence>
<evidence type="ECO:0000256" key="9">
    <source>
        <dbReference type="ARBA" id="ARBA00023268"/>
    </source>
</evidence>
<evidence type="ECO:0000256" key="4">
    <source>
        <dbReference type="ARBA" id="ARBA00022679"/>
    </source>
</evidence>
<evidence type="ECO:0000313" key="14">
    <source>
        <dbReference type="Proteomes" id="UP000218427"/>
    </source>
</evidence>
<keyword evidence="2 10" id="KW-0489">Methyltransferase</keyword>
<dbReference type="Gene3D" id="3.30.9.10">
    <property type="entry name" value="D-Amino Acid Oxidase, subunit A, domain 2"/>
    <property type="match status" value="1"/>
</dbReference>
<evidence type="ECO:0000259" key="11">
    <source>
        <dbReference type="Pfam" id="PF01266"/>
    </source>
</evidence>
<comment type="function">
    <text evidence="10">Catalyzes the last two steps in the biosynthesis of 5-methylaminomethyl-2-thiouridine (mnm(5)s(2)U) at the wobble position (U34) in tRNA. Catalyzes the FAD-dependent demodification of cmnm(5)s(2)U34 to nm(5)s(2)U34, followed by the transfer of a methyl group from S-adenosyl-L-methionine to nm(5)s(2)U34, to form mnm(5)s(2)U34.</text>
</comment>
<keyword evidence="4 10" id="KW-0808">Transferase</keyword>
<protein>
    <recommendedName>
        <fullName evidence="10">tRNA 5-methylaminomethyl-2-thiouridine biosynthesis bifunctional protein MnmC</fullName>
        <shortName evidence="10">tRNA mnm(5)s(2)U biosynthesis bifunctional protein</shortName>
    </recommendedName>
    <domain>
        <recommendedName>
            <fullName evidence="10">tRNA (mnm(5)s(2)U34)-methyltransferase</fullName>
            <ecNumber evidence="10">2.1.1.61</ecNumber>
        </recommendedName>
    </domain>
    <domain>
        <recommendedName>
            <fullName evidence="10">FAD-dependent cmnm(5)s(2)U34 oxidoreductase</fullName>
            <ecNumber evidence="10">1.5.-.-</ecNumber>
        </recommendedName>
    </domain>
</protein>
<keyword evidence="8 10" id="KW-0560">Oxidoreductase</keyword>